<dbReference type="SUPFAM" id="SSF50475">
    <property type="entry name" value="FMN-binding split barrel"/>
    <property type="match status" value="1"/>
</dbReference>
<sequence length="155" mass="17794">MKNVEMSNIVYELLNGQDLMQKQHEAMMLLTVGEDGWPHTAMISVGEIIAINRKELRIGLWPNTSTTTNIIRTSKATLVLIYKGKAHYIQISLKRLEELPTARYPRERFSAKVVSSREDVAKYADITSGIKIELKNDKEVVERWHKTLKDILRDG</sequence>
<comment type="caution">
    <text evidence="1">The sequence shown here is derived from an EMBL/GenBank/DDBJ whole genome shotgun (WGS) entry which is preliminary data.</text>
</comment>
<dbReference type="EMBL" id="JARAOX010000196">
    <property type="protein sequence ID" value="MDD9784599.1"/>
    <property type="molecule type" value="Genomic_DNA"/>
</dbReference>
<evidence type="ECO:0000313" key="2">
    <source>
        <dbReference type="Proteomes" id="UP001213771"/>
    </source>
</evidence>
<name>A0ABD4WX70_PRIMG</name>
<proteinExistence type="predicted"/>
<dbReference type="RefSeq" id="WP_057274901.1">
    <property type="nucleotide sequence ID" value="NZ_JARAOX010000196.1"/>
</dbReference>
<dbReference type="AlphaFoldDB" id="A0ABD4WX70"/>
<evidence type="ECO:0000313" key="1">
    <source>
        <dbReference type="EMBL" id="MDD9784599.1"/>
    </source>
</evidence>
<organism evidence="1 2">
    <name type="scientific">Priestia megaterium</name>
    <name type="common">Bacillus megaterium</name>
    <dbReference type="NCBI Taxonomy" id="1404"/>
    <lineage>
        <taxon>Bacteria</taxon>
        <taxon>Bacillati</taxon>
        <taxon>Bacillota</taxon>
        <taxon>Bacilli</taxon>
        <taxon>Bacillales</taxon>
        <taxon>Bacillaceae</taxon>
        <taxon>Priestia</taxon>
    </lineage>
</organism>
<gene>
    <name evidence="1" type="ORF">PVE99_19730</name>
</gene>
<protein>
    <submittedName>
        <fullName evidence="1">Pyridoxamine 5'-phosphate oxidase family protein</fullName>
    </submittedName>
</protein>
<dbReference type="InterPro" id="IPR012349">
    <property type="entry name" value="Split_barrel_FMN-bd"/>
</dbReference>
<dbReference type="Gene3D" id="2.30.110.10">
    <property type="entry name" value="Electron Transport, Fmn-binding Protein, Chain A"/>
    <property type="match status" value="1"/>
</dbReference>
<accession>A0ABD4WX70</accession>
<reference evidence="1 2" key="1">
    <citation type="submission" date="2023-02" db="EMBL/GenBank/DDBJ databases">
        <authorList>
            <person name="Olszewska D."/>
        </authorList>
    </citation>
    <scope>NUCLEOTIDE SEQUENCE [LARGE SCALE GENOMIC DNA]</scope>
    <source>
        <strain evidence="1 2">FDU301</strain>
    </source>
</reference>
<dbReference type="Proteomes" id="UP001213771">
    <property type="component" value="Unassembled WGS sequence"/>
</dbReference>